<gene>
    <name evidence="3" type="ORF">B0T11DRAFT_323767</name>
</gene>
<feature type="region of interest" description="Disordered" evidence="1">
    <location>
        <begin position="565"/>
        <end position="591"/>
    </location>
</feature>
<dbReference type="Proteomes" id="UP000813385">
    <property type="component" value="Unassembled WGS sequence"/>
</dbReference>
<reference evidence="3" key="1">
    <citation type="journal article" date="2021" name="Nat. Commun.">
        <title>Genetic determinants of endophytism in the Arabidopsis root mycobiome.</title>
        <authorList>
            <person name="Mesny F."/>
            <person name="Miyauchi S."/>
            <person name="Thiergart T."/>
            <person name="Pickel B."/>
            <person name="Atanasova L."/>
            <person name="Karlsson M."/>
            <person name="Huettel B."/>
            <person name="Barry K.W."/>
            <person name="Haridas S."/>
            <person name="Chen C."/>
            <person name="Bauer D."/>
            <person name="Andreopoulos W."/>
            <person name="Pangilinan J."/>
            <person name="LaButti K."/>
            <person name="Riley R."/>
            <person name="Lipzen A."/>
            <person name="Clum A."/>
            <person name="Drula E."/>
            <person name="Henrissat B."/>
            <person name="Kohler A."/>
            <person name="Grigoriev I.V."/>
            <person name="Martin F.M."/>
            <person name="Hacquard S."/>
        </authorList>
    </citation>
    <scope>NUCLEOTIDE SEQUENCE</scope>
    <source>
        <strain evidence="3">MPI-CAGE-AT-0016</strain>
    </source>
</reference>
<feature type="region of interest" description="Disordered" evidence="1">
    <location>
        <begin position="196"/>
        <end position="216"/>
    </location>
</feature>
<dbReference type="EMBL" id="JAGPXD010000001">
    <property type="protein sequence ID" value="KAH7375786.1"/>
    <property type="molecule type" value="Genomic_DNA"/>
</dbReference>
<name>A0A8K0TTQ6_9PEZI</name>
<evidence type="ECO:0000256" key="1">
    <source>
        <dbReference type="SAM" id="MobiDB-lite"/>
    </source>
</evidence>
<dbReference type="AlphaFoldDB" id="A0A8K0TTQ6"/>
<evidence type="ECO:0000313" key="4">
    <source>
        <dbReference type="Proteomes" id="UP000813385"/>
    </source>
</evidence>
<proteinExistence type="predicted"/>
<keyword evidence="4" id="KW-1185">Reference proteome</keyword>
<organism evidence="3 4">
    <name type="scientific">Plectosphaerella cucumerina</name>
    <dbReference type="NCBI Taxonomy" id="40658"/>
    <lineage>
        <taxon>Eukaryota</taxon>
        <taxon>Fungi</taxon>
        <taxon>Dikarya</taxon>
        <taxon>Ascomycota</taxon>
        <taxon>Pezizomycotina</taxon>
        <taxon>Sordariomycetes</taxon>
        <taxon>Hypocreomycetidae</taxon>
        <taxon>Glomerellales</taxon>
        <taxon>Plectosphaerellaceae</taxon>
        <taxon>Plectosphaerella</taxon>
    </lineage>
</organism>
<comment type="caution">
    <text evidence="3">The sequence shown here is derived from an EMBL/GenBank/DDBJ whole genome shotgun (WGS) entry which is preliminary data.</text>
</comment>
<feature type="region of interest" description="Disordered" evidence="1">
    <location>
        <begin position="237"/>
        <end position="279"/>
    </location>
</feature>
<evidence type="ECO:0000256" key="2">
    <source>
        <dbReference type="SAM" id="SignalP"/>
    </source>
</evidence>
<sequence>MRARHVVAAVLLVAIAGPVVVADQQPGVRHVPVFPRIVIPSLNASITTTPALTTSRHSDSLIGILPSSIPPVSATPWTSLTTAPSPAQSDSISVPVDFLTLPSNVTATPWRPGAATSATSATSTTINCVTPATEGHTVISVVYPSTITFYGDPADYVPPHPEMTTPELCATPTDKSESGPDAGAVASGILCQHSGPGKNCDALSVGPPPTTSTRPRSKEVIVTFVTTDKNPSVVFSPVATPDFGKDPKDQADQFPNHTADPPRRPQTRLNAPHEAVTASVPRQTVPPPTFIITAAPTQVIINKQTFTVQPGETTKVTVEGRTFTINPGQIIGDGSTIQRPGHGKAGHVTPSTTVVGDVSVVLAPSGQQSLAVIDGTTVTAPSGATVVAGGQNIVVLPGAEGLVLPGFTTIRLASEQQPVLTEVFVEGGQMITAIGPTLAVIDGTTLPFGQDIPAIERTVGGEVVTIGPSGVVVGSKTIGGPRAAQQDTEIKIVGGATLTQIGESVLVVGDATFTVGPGGDGPLTTEVGGEDITIGPKGVFFSTISLPYPFGPTIVTSIVASPSATVPTLPRETDRDDASMDEGDVADDTNKKENDAWALEAPISIVMFCVAIGFWS</sequence>
<feature type="signal peptide" evidence="2">
    <location>
        <begin position="1"/>
        <end position="22"/>
    </location>
</feature>
<accession>A0A8K0TTQ6</accession>
<dbReference type="OrthoDB" id="5420777at2759"/>
<feature type="chain" id="PRO_5035430482" evidence="2">
    <location>
        <begin position="23"/>
        <end position="616"/>
    </location>
</feature>
<protein>
    <submittedName>
        <fullName evidence="3">Uncharacterized protein</fullName>
    </submittedName>
</protein>
<keyword evidence="2" id="KW-0732">Signal</keyword>
<evidence type="ECO:0000313" key="3">
    <source>
        <dbReference type="EMBL" id="KAH7375786.1"/>
    </source>
</evidence>